<evidence type="ECO:0000259" key="4">
    <source>
        <dbReference type="PROSITE" id="PS50932"/>
    </source>
</evidence>
<comment type="caution">
    <text evidence="5">The sequence shown here is derived from an EMBL/GenBank/DDBJ whole genome shotgun (WGS) entry which is preliminary data.</text>
</comment>
<dbReference type="GO" id="GO:0003700">
    <property type="term" value="F:DNA-binding transcription factor activity"/>
    <property type="evidence" value="ECO:0007669"/>
    <property type="project" value="TreeGrafter"/>
</dbReference>
<dbReference type="SMART" id="SM00354">
    <property type="entry name" value="HTH_LACI"/>
    <property type="match status" value="1"/>
</dbReference>
<feature type="domain" description="HTH lacI-type" evidence="4">
    <location>
        <begin position="12"/>
        <end position="66"/>
    </location>
</feature>
<dbReference type="SUPFAM" id="SSF47413">
    <property type="entry name" value="lambda repressor-like DNA-binding domains"/>
    <property type="match status" value="1"/>
</dbReference>
<sequence length="342" mass="36698">MTRTDDEAAPRPTLAQVAARAGVSLKTASRALGGESYVSAKTLASVLAAAAELDYQRNAAASLLASGRLAESIGLITGDFTNPFYSALAQAIEDEIRPRGMHLSVANSRESAEQEQRVAHDLADRQTKAVITVSAMTDHSEYAQLQARGIPVVFVDRPAENLDADSVVFDNREGGRLAARHLIDAGHHRIAFIGDYAWLPTYRQRLAGMGDVLDGEGSDWRELLRTDAHDVPSSRECMRGLLALETPPTAVVAGNNRILLGVMEEIADHPQSSPAVIGFDEPEWAQVLGISVVTGDVEALGRQAARLAVARLSDRTRAYESVVIPMQLIARRSTVAPVGSTD</sequence>
<keyword evidence="2" id="KW-0238">DNA-binding</keyword>
<dbReference type="EMBL" id="VFOX01000002">
    <property type="protein sequence ID" value="TQL81862.1"/>
    <property type="molecule type" value="Genomic_DNA"/>
</dbReference>
<dbReference type="PANTHER" id="PTHR30146">
    <property type="entry name" value="LACI-RELATED TRANSCRIPTIONAL REPRESSOR"/>
    <property type="match status" value="1"/>
</dbReference>
<dbReference type="Proteomes" id="UP000317209">
    <property type="component" value="Unassembled WGS sequence"/>
</dbReference>
<dbReference type="CDD" id="cd06267">
    <property type="entry name" value="PBP1_LacI_sugar_binding-like"/>
    <property type="match status" value="1"/>
</dbReference>
<dbReference type="Gene3D" id="1.10.260.40">
    <property type="entry name" value="lambda repressor-like DNA-binding domains"/>
    <property type="match status" value="1"/>
</dbReference>
<gene>
    <name evidence="5" type="ORF">FB560_3342</name>
</gene>
<name>A0A543BAN2_9MICO</name>
<dbReference type="InterPro" id="IPR001761">
    <property type="entry name" value="Peripla_BP/Lac1_sug-bd_dom"/>
</dbReference>
<dbReference type="InterPro" id="IPR028082">
    <property type="entry name" value="Peripla_BP_I"/>
</dbReference>
<dbReference type="RefSeq" id="WP_170198190.1">
    <property type="nucleotide sequence ID" value="NZ_VFOX01000002.1"/>
</dbReference>
<evidence type="ECO:0000313" key="5">
    <source>
        <dbReference type="EMBL" id="TQL81862.1"/>
    </source>
</evidence>
<accession>A0A543BAN2</accession>
<organism evidence="5 6">
    <name type="scientific">Microbacterium saperdae</name>
    <dbReference type="NCBI Taxonomy" id="69368"/>
    <lineage>
        <taxon>Bacteria</taxon>
        <taxon>Bacillati</taxon>
        <taxon>Actinomycetota</taxon>
        <taxon>Actinomycetes</taxon>
        <taxon>Micrococcales</taxon>
        <taxon>Microbacteriaceae</taxon>
        <taxon>Microbacterium</taxon>
    </lineage>
</organism>
<keyword evidence="3" id="KW-0804">Transcription</keyword>
<dbReference type="InterPro" id="IPR010982">
    <property type="entry name" value="Lambda_DNA-bd_dom_sf"/>
</dbReference>
<dbReference type="Gene3D" id="3.40.50.2300">
    <property type="match status" value="2"/>
</dbReference>
<dbReference type="Pfam" id="PF00356">
    <property type="entry name" value="LacI"/>
    <property type="match status" value="1"/>
</dbReference>
<keyword evidence="1" id="KW-0805">Transcription regulation</keyword>
<dbReference type="InterPro" id="IPR000843">
    <property type="entry name" value="HTH_LacI"/>
</dbReference>
<evidence type="ECO:0000313" key="6">
    <source>
        <dbReference type="Proteomes" id="UP000317209"/>
    </source>
</evidence>
<dbReference type="SUPFAM" id="SSF53822">
    <property type="entry name" value="Periplasmic binding protein-like I"/>
    <property type="match status" value="1"/>
</dbReference>
<dbReference type="Pfam" id="PF00532">
    <property type="entry name" value="Peripla_BP_1"/>
    <property type="match status" value="1"/>
</dbReference>
<proteinExistence type="predicted"/>
<dbReference type="PANTHER" id="PTHR30146:SF109">
    <property type="entry name" value="HTH-TYPE TRANSCRIPTIONAL REGULATOR GALS"/>
    <property type="match status" value="1"/>
</dbReference>
<evidence type="ECO:0000256" key="2">
    <source>
        <dbReference type="ARBA" id="ARBA00023125"/>
    </source>
</evidence>
<dbReference type="AlphaFoldDB" id="A0A543BAN2"/>
<evidence type="ECO:0000256" key="1">
    <source>
        <dbReference type="ARBA" id="ARBA00023015"/>
    </source>
</evidence>
<dbReference type="PROSITE" id="PS50932">
    <property type="entry name" value="HTH_LACI_2"/>
    <property type="match status" value="1"/>
</dbReference>
<dbReference type="CDD" id="cd01392">
    <property type="entry name" value="HTH_LacI"/>
    <property type="match status" value="1"/>
</dbReference>
<keyword evidence="6" id="KW-1185">Reference proteome</keyword>
<dbReference type="GO" id="GO:0000976">
    <property type="term" value="F:transcription cis-regulatory region binding"/>
    <property type="evidence" value="ECO:0007669"/>
    <property type="project" value="TreeGrafter"/>
</dbReference>
<reference evidence="5 6" key="1">
    <citation type="submission" date="2019-06" db="EMBL/GenBank/DDBJ databases">
        <title>Sequencing the genomes of 1000 actinobacteria strains.</title>
        <authorList>
            <person name="Klenk H.-P."/>
        </authorList>
    </citation>
    <scope>NUCLEOTIDE SEQUENCE [LARGE SCALE GENOMIC DNA]</scope>
    <source>
        <strain evidence="5 6">DSM 20169</strain>
    </source>
</reference>
<evidence type="ECO:0000256" key="3">
    <source>
        <dbReference type="ARBA" id="ARBA00023163"/>
    </source>
</evidence>
<protein>
    <submittedName>
        <fullName evidence="5">LacI family transcriptional regulator</fullName>
    </submittedName>
</protein>